<evidence type="ECO:0000313" key="3">
    <source>
        <dbReference type="Proteomes" id="UP001176941"/>
    </source>
</evidence>
<organism evidence="2 3">
    <name type="scientific">Rangifer tarandus platyrhynchus</name>
    <name type="common">Svalbard reindeer</name>
    <dbReference type="NCBI Taxonomy" id="3082113"/>
    <lineage>
        <taxon>Eukaryota</taxon>
        <taxon>Metazoa</taxon>
        <taxon>Chordata</taxon>
        <taxon>Craniata</taxon>
        <taxon>Vertebrata</taxon>
        <taxon>Euteleostomi</taxon>
        <taxon>Mammalia</taxon>
        <taxon>Eutheria</taxon>
        <taxon>Laurasiatheria</taxon>
        <taxon>Artiodactyla</taxon>
        <taxon>Ruminantia</taxon>
        <taxon>Pecora</taxon>
        <taxon>Cervidae</taxon>
        <taxon>Odocoileinae</taxon>
        <taxon>Rangifer</taxon>
    </lineage>
</organism>
<keyword evidence="3" id="KW-1185">Reference proteome</keyword>
<evidence type="ECO:0000313" key="2">
    <source>
        <dbReference type="EMBL" id="CAI9153962.1"/>
    </source>
</evidence>
<evidence type="ECO:0000256" key="1">
    <source>
        <dbReference type="SAM" id="MobiDB-lite"/>
    </source>
</evidence>
<feature type="region of interest" description="Disordered" evidence="1">
    <location>
        <begin position="1"/>
        <end position="26"/>
    </location>
</feature>
<reference evidence="2" key="1">
    <citation type="submission" date="2023-04" db="EMBL/GenBank/DDBJ databases">
        <authorList>
            <consortium name="ELIXIR-Norway"/>
        </authorList>
    </citation>
    <scope>NUCLEOTIDE SEQUENCE [LARGE SCALE GENOMIC DNA]</scope>
</reference>
<feature type="compositionally biased region" description="Low complexity" evidence="1">
    <location>
        <begin position="108"/>
        <end position="118"/>
    </location>
</feature>
<feature type="region of interest" description="Disordered" evidence="1">
    <location>
        <begin position="82"/>
        <end position="176"/>
    </location>
</feature>
<proteinExistence type="predicted"/>
<feature type="compositionally biased region" description="Basic and acidic residues" evidence="1">
    <location>
        <begin position="199"/>
        <end position="209"/>
    </location>
</feature>
<dbReference type="EMBL" id="OX459947">
    <property type="protein sequence ID" value="CAI9153962.1"/>
    <property type="molecule type" value="Genomic_DNA"/>
</dbReference>
<accession>A0ABN8XX59</accession>
<name>A0ABN8XX59_RANTA</name>
<protein>
    <submittedName>
        <fullName evidence="2">Uncharacterized protein</fullName>
    </submittedName>
</protein>
<feature type="region of interest" description="Disordered" evidence="1">
    <location>
        <begin position="195"/>
        <end position="225"/>
    </location>
</feature>
<gene>
    <name evidence="2" type="ORF">MRATA1EN1_LOCUS2924</name>
</gene>
<dbReference type="Proteomes" id="UP001176941">
    <property type="component" value="Chromosome 11"/>
</dbReference>
<sequence>MLNSKCLWNTHERRQRSGSRYSVPQNAARLNPARFWETIPGPSSGSRKRRWPGRQRLLPMQLATFEINPFCIMQRMPPLLGLATPHPSPETNHCRARACTSPPPPFPGRTQPPSRSGRGPPPLKGREPALKGPSLAAHSGARRPWFPAGARRVRPSPHGAQARPGALPPSAPSPGEAFLFRRRLREPGRARCIVGAAESRSREEAEGAKRTGKRLARGGGARHQA</sequence>